<name>A0AB34INT7_PRYPA</name>
<evidence type="ECO:0000313" key="7">
    <source>
        <dbReference type="EMBL" id="KAL1503208.1"/>
    </source>
</evidence>
<evidence type="ECO:0000259" key="6">
    <source>
        <dbReference type="PROSITE" id="PS50016"/>
    </source>
</evidence>
<feature type="domain" description="PHD-type" evidence="6">
    <location>
        <begin position="218"/>
        <end position="271"/>
    </location>
</feature>
<dbReference type="AlphaFoldDB" id="A0AB34INT7"/>
<dbReference type="CDD" id="cd15489">
    <property type="entry name" value="PHD_SF"/>
    <property type="match status" value="1"/>
</dbReference>
<dbReference type="InterPro" id="IPR013083">
    <property type="entry name" value="Znf_RING/FYVE/PHD"/>
</dbReference>
<dbReference type="SUPFAM" id="SSF57903">
    <property type="entry name" value="FYVE/PHD zinc finger"/>
    <property type="match status" value="1"/>
</dbReference>
<dbReference type="InterPro" id="IPR001965">
    <property type="entry name" value="Znf_PHD"/>
</dbReference>
<evidence type="ECO:0000256" key="2">
    <source>
        <dbReference type="ARBA" id="ARBA00022771"/>
    </source>
</evidence>
<feature type="region of interest" description="Disordered" evidence="5">
    <location>
        <begin position="309"/>
        <end position="397"/>
    </location>
</feature>
<feature type="compositionally biased region" description="Basic and acidic residues" evidence="5">
    <location>
        <begin position="482"/>
        <end position="494"/>
    </location>
</feature>
<proteinExistence type="predicted"/>
<accession>A0AB34INT7</accession>
<dbReference type="InterPro" id="IPR011011">
    <property type="entry name" value="Znf_FYVE_PHD"/>
</dbReference>
<feature type="compositionally biased region" description="Polar residues" evidence="5">
    <location>
        <begin position="318"/>
        <end position="330"/>
    </location>
</feature>
<sequence length="631" mass="68862">MLLLAGRPDEAKAHSAAFKGFKMLCDVLLPELRSRSHLYNLIYRHRSNCSLVLLKSEAVLGGATFRLIHDTGASAVLLEVLLLGVDQRQGVCGRGHGTRIVNVLKAIVLRHANEQCARPLLLTQADLGLSARAFWARQQLVEGPHAEKAVRDLHSWNKSNIVYDYTVPMMMEVPNKSWQCSMQESVRAQALPDQACLLPFSQPSDDDDDGEHPTGKSGTRCALCGRADGLSLLLQCDMCSRWCHVSCKLAAAGEAESAPPDDFTCSECAELIPGVQSLLQLSSGSRHDANTRAAPAVTESSQVACDFSASERTHDNSIESSPAASALQSNDRLEETHEAAHRTYSSNSATFRSPFGAPLPRKRPRAAAENPATERTWPQRGLRSESGPPAGSALMQNSHSSRKFGILTAKRTCASGGLLCRDSILAQWRLLLGAIIHEQRRLHAQRAPPQRRPIHNGRGPSTSHGRGGRGEVKTPTAVGKGPHHDESDQSRSADRLLGLRSGPGSDVQDSAHARAVAIWKRIQMEDSNRIHNKFGTQISKPSKASASAAEDTTAAAAAWKAFDRIVERHQAQERKRREDEARDIVRRVHSAIAIDVTQRSPRARLHILPELGSISRSPLMVRFSHIPALCI</sequence>
<keyword evidence="8" id="KW-1185">Reference proteome</keyword>
<dbReference type="GO" id="GO:0008270">
    <property type="term" value="F:zinc ion binding"/>
    <property type="evidence" value="ECO:0007669"/>
    <property type="project" value="UniProtKB-KW"/>
</dbReference>
<feature type="compositionally biased region" description="Basic and acidic residues" evidence="5">
    <location>
        <begin position="331"/>
        <end position="341"/>
    </location>
</feature>
<dbReference type="SMART" id="SM00249">
    <property type="entry name" value="PHD"/>
    <property type="match status" value="1"/>
</dbReference>
<keyword evidence="2 4" id="KW-0863">Zinc-finger</keyword>
<feature type="region of interest" description="Disordered" evidence="5">
    <location>
        <begin position="442"/>
        <end position="510"/>
    </location>
</feature>
<dbReference type="EMBL" id="JBGBPQ010000022">
    <property type="protein sequence ID" value="KAL1503208.1"/>
    <property type="molecule type" value="Genomic_DNA"/>
</dbReference>
<comment type="caution">
    <text evidence="7">The sequence shown here is derived from an EMBL/GenBank/DDBJ whole genome shotgun (WGS) entry which is preliminary data.</text>
</comment>
<dbReference type="InterPro" id="IPR019787">
    <property type="entry name" value="Znf_PHD-finger"/>
</dbReference>
<protein>
    <recommendedName>
        <fullName evidence="6">PHD-type domain-containing protein</fullName>
    </recommendedName>
</protein>
<evidence type="ECO:0000256" key="5">
    <source>
        <dbReference type="SAM" id="MobiDB-lite"/>
    </source>
</evidence>
<keyword evidence="1" id="KW-0479">Metal-binding</keyword>
<reference evidence="7 8" key="1">
    <citation type="journal article" date="2024" name="Science">
        <title>Giant polyketide synthase enzymes in the biosynthesis of giant marine polyether toxins.</title>
        <authorList>
            <person name="Fallon T.R."/>
            <person name="Shende V.V."/>
            <person name="Wierzbicki I.H."/>
            <person name="Pendleton A.L."/>
            <person name="Watervoot N.F."/>
            <person name="Auber R.P."/>
            <person name="Gonzalez D.J."/>
            <person name="Wisecaver J.H."/>
            <person name="Moore B.S."/>
        </authorList>
    </citation>
    <scope>NUCLEOTIDE SEQUENCE [LARGE SCALE GENOMIC DNA]</scope>
    <source>
        <strain evidence="7 8">12B1</strain>
    </source>
</reference>
<organism evidence="7 8">
    <name type="scientific">Prymnesium parvum</name>
    <name type="common">Toxic golden alga</name>
    <dbReference type="NCBI Taxonomy" id="97485"/>
    <lineage>
        <taxon>Eukaryota</taxon>
        <taxon>Haptista</taxon>
        <taxon>Haptophyta</taxon>
        <taxon>Prymnesiophyceae</taxon>
        <taxon>Prymnesiales</taxon>
        <taxon>Prymnesiaceae</taxon>
        <taxon>Prymnesium</taxon>
    </lineage>
</organism>
<dbReference type="Gene3D" id="3.40.630.30">
    <property type="match status" value="1"/>
</dbReference>
<keyword evidence="3" id="KW-0862">Zinc</keyword>
<evidence type="ECO:0000313" key="8">
    <source>
        <dbReference type="Proteomes" id="UP001515480"/>
    </source>
</evidence>
<dbReference type="PROSITE" id="PS50016">
    <property type="entry name" value="ZF_PHD_2"/>
    <property type="match status" value="1"/>
</dbReference>
<dbReference type="Pfam" id="PF00628">
    <property type="entry name" value="PHD"/>
    <property type="match status" value="1"/>
</dbReference>
<gene>
    <name evidence="7" type="ORF">AB1Y20_011265</name>
</gene>
<dbReference type="Gene3D" id="3.30.40.10">
    <property type="entry name" value="Zinc/RING finger domain, C3HC4 (zinc finger)"/>
    <property type="match status" value="1"/>
</dbReference>
<evidence type="ECO:0000256" key="4">
    <source>
        <dbReference type="PROSITE-ProRule" id="PRU00146"/>
    </source>
</evidence>
<evidence type="ECO:0000256" key="1">
    <source>
        <dbReference type="ARBA" id="ARBA00022723"/>
    </source>
</evidence>
<evidence type="ECO:0000256" key="3">
    <source>
        <dbReference type="ARBA" id="ARBA00022833"/>
    </source>
</evidence>
<dbReference type="Proteomes" id="UP001515480">
    <property type="component" value="Unassembled WGS sequence"/>
</dbReference>